<feature type="region of interest" description="Disordered" evidence="1">
    <location>
        <begin position="30"/>
        <end position="50"/>
    </location>
</feature>
<accession>K9U9R9</accession>
<evidence type="ECO:0000313" key="3">
    <source>
        <dbReference type="Proteomes" id="UP000010366"/>
    </source>
</evidence>
<dbReference type="STRING" id="1173020.Cha6605_0280"/>
<dbReference type="EMBL" id="CP003600">
    <property type="protein sequence ID" value="AFY91580.1"/>
    <property type="molecule type" value="Genomic_DNA"/>
</dbReference>
<reference evidence="2 3" key="1">
    <citation type="submission" date="2012-05" db="EMBL/GenBank/DDBJ databases">
        <title>Finished chromosome of genome of Chamaesiphon sp. PCC 6605.</title>
        <authorList>
            <consortium name="US DOE Joint Genome Institute"/>
            <person name="Gugger M."/>
            <person name="Coursin T."/>
            <person name="Rippka R."/>
            <person name="Tandeau De Marsac N."/>
            <person name="Huntemann M."/>
            <person name="Wei C.-L."/>
            <person name="Han J."/>
            <person name="Detter J.C."/>
            <person name="Han C."/>
            <person name="Tapia R."/>
            <person name="Chen A."/>
            <person name="Kyrpides N."/>
            <person name="Mavromatis K."/>
            <person name="Markowitz V."/>
            <person name="Szeto E."/>
            <person name="Ivanova N."/>
            <person name="Pagani I."/>
            <person name="Pati A."/>
            <person name="Goodwin L."/>
            <person name="Nordberg H.P."/>
            <person name="Cantor M.N."/>
            <person name="Hua S.X."/>
            <person name="Woyke T."/>
            <person name="Kerfeld C.A."/>
        </authorList>
    </citation>
    <scope>NUCLEOTIDE SEQUENCE [LARGE SCALE GENOMIC DNA]</scope>
    <source>
        <strain evidence="3">ATCC 27169 / PCC 6605</strain>
    </source>
</reference>
<keyword evidence="3" id="KW-1185">Reference proteome</keyword>
<evidence type="ECO:0000313" key="2">
    <source>
        <dbReference type="EMBL" id="AFY91580.1"/>
    </source>
</evidence>
<organism evidence="2 3">
    <name type="scientific">Chamaesiphon minutus (strain ATCC 27169 / PCC 6605)</name>
    <dbReference type="NCBI Taxonomy" id="1173020"/>
    <lineage>
        <taxon>Bacteria</taxon>
        <taxon>Bacillati</taxon>
        <taxon>Cyanobacteriota</taxon>
        <taxon>Cyanophyceae</taxon>
        <taxon>Gomontiellales</taxon>
        <taxon>Chamaesiphonaceae</taxon>
        <taxon>Chamaesiphon</taxon>
    </lineage>
</organism>
<evidence type="ECO:0000256" key="1">
    <source>
        <dbReference type="SAM" id="MobiDB-lite"/>
    </source>
</evidence>
<sequence>MNEYIEGRYIGSIDIESLYSFMYRYEKATDSPAKVNRSPLNPKPTSKGLL</sequence>
<dbReference type="AlphaFoldDB" id="K9U9R9"/>
<gene>
    <name evidence="2" type="ORF">Cha6605_0280</name>
</gene>
<dbReference type="Proteomes" id="UP000010366">
    <property type="component" value="Chromosome"/>
</dbReference>
<protein>
    <submittedName>
        <fullName evidence="2">Uncharacterized protein</fullName>
    </submittedName>
</protein>
<dbReference type="KEGG" id="cmp:Cha6605_0280"/>
<proteinExistence type="predicted"/>
<name>K9U9R9_CHAP6</name>
<dbReference type="HOGENOM" id="CLU_3115977_0_0_3"/>